<protein>
    <recommendedName>
        <fullName evidence="1">RRM domain-containing protein</fullName>
    </recommendedName>
</protein>
<name>A0AAU9MMJ7_9ASTR</name>
<dbReference type="Pfam" id="PF00076">
    <property type="entry name" value="RRM_1"/>
    <property type="match status" value="1"/>
</dbReference>
<accession>A0AAU9MMJ7</accession>
<dbReference type="Gene3D" id="3.30.70.330">
    <property type="match status" value="1"/>
</dbReference>
<dbReference type="EMBL" id="CAKMRJ010002439">
    <property type="protein sequence ID" value="CAH1429068.1"/>
    <property type="molecule type" value="Genomic_DNA"/>
</dbReference>
<evidence type="ECO:0000259" key="1">
    <source>
        <dbReference type="Pfam" id="PF00076"/>
    </source>
</evidence>
<proteinExistence type="predicted"/>
<sequence length="78" mass="8909">MKLDLFSFQEIKRPKGFGFVTFELTDDARNAMKAMNGKVFDCFLSFKKRGNLLLDLPVFNEINSKFGNPSVEEGLEKV</sequence>
<organism evidence="2 3">
    <name type="scientific">Lactuca virosa</name>
    <dbReference type="NCBI Taxonomy" id="75947"/>
    <lineage>
        <taxon>Eukaryota</taxon>
        <taxon>Viridiplantae</taxon>
        <taxon>Streptophyta</taxon>
        <taxon>Embryophyta</taxon>
        <taxon>Tracheophyta</taxon>
        <taxon>Spermatophyta</taxon>
        <taxon>Magnoliopsida</taxon>
        <taxon>eudicotyledons</taxon>
        <taxon>Gunneridae</taxon>
        <taxon>Pentapetalae</taxon>
        <taxon>asterids</taxon>
        <taxon>campanulids</taxon>
        <taxon>Asterales</taxon>
        <taxon>Asteraceae</taxon>
        <taxon>Cichorioideae</taxon>
        <taxon>Cichorieae</taxon>
        <taxon>Lactucinae</taxon>
        <taxon>Lactuca</taxon>
    </lineage>
</organism>
<gene>
    <name evidence="2" type="ORF">LVIROSA_LOCUS15948</name>
</gene>
<dbReference type="SUPFAM" id="SSF54928">
    <property type="entry name" value="RNA-binding domain, RBD"/>
    <property type="match status" value="1"/>
</dbReference>
<dbReference type="Proteomes" id="UP001157418">
    <property type="component" value="Unassembled WGS sequence"/>
</dbReference>
<dbReference type="AlphaFoldDB" id="A0AAU9MMJ7"/>
<dbReference type="InterPro" id="IPR012677">
    <property type="entry name" value="Nucleotide-bd_a/b_plait_sf"/>
</dbReference>
<evidence type="ECO:0000313" key="2">
    <source>
        <dbReference type="EMBL" id="CAH1429068.1"/>
    </source>
</evidence>
<reference evidence="2 3" key="1">
    <citation type="submission" date="2022-01" db="EMBL/GenBank/DDBJ databases">
        <authorList>
            <person name="Xiong W."/>
            <person name="Schranz E."/>
        </authorList>
    </citation>
    <scope>NUCLEOTIDE SEQUENCE [LARGE SCALE GENOMIC DNA]</scope>
</reference>
<evidence type="ECO:0000313" key="3">
    <source>
        <dbReference type="Proteomes" id="UP001157418"/>
    </source>
</evidence>
<dbReference type="InterPro" id="IPR000504">
    <property type="entry name" value="RRM_dom"/>
</dbReference>
<keyword evidence="3" id="KW-1185">Reference proteome</keyword>
<comment type="caution">
    <text evidence="2">The sequence shown here is derived from an EMBL/GenBank/DDBJ whole genome shotgun (WGS) entry which is preliminary data.</text>
</comment>
<feature type="domain" description="RRM" evidence="1">
    <location>
        <begin position="10"/>
        <end position="41"/>
    </location>
</feature>
<dbReference type="InterPro" id="IPR035979">
    <property type="entry name" value="RBD_domain_sf"/>
</dbReference>
<dbReference type="GO" id="GO:0003723">
    <property type="term" value="F:RNA binding"/>
    <property type="evidence" value="ECO:0007669"/>
    <property type="project" value="InterPro"/>
</dbReference>